<dbReference type="Pfam" id="PF13181">
    <property type="entry name" value="TPR_8"/>
    <property type="match status" value="1"/>
</dbReference>
<dbReference type="PANTHER" id="PTHR45153">
    <property type="entry name" value="TETRATRICOPEPTIDE REPEAT PROTEIN 16"/>
    <property type="match status" value="1"/>
</dbReference>
<evidence type="ECO:0000256" key="2">
    <source>
        <dbReference type="SAM" id="MobiDB-lite"/>
    </source>
</evidence>
<evidence type="ECO:0000313" key="3">
    <source>
        <dbReference type="EMBL" id="CAH3110105.1"/>
    </source>
</evidence>
<proteinExistence type="predicted"/>
<evidence type="ECO:0000256" key="1">
    <source>
        <dbReference type="PROSITE-ProRule" id="PRU00339"/>
    </source>
</evidence>
<feature type="repeat" description="TPR" evidence="1">
    <location>
        <begin position="181"/>
        <end position="214"/>
    </location>
</feature>
<feature type="repeat" description="TPR" evidence="1">
    <location>
        <begin position="106"/>
        <end position="139"/>
    </location>
</feature>
<dbReference type="Proteomes" id="UP001159405">
    <property type="component" value="Unassembled WGS sequence"/>
</dbReference>
<protein>
    <recommendedName>
        <fullName evidence="5">Tetratricopeptide repeat protein 16</fullName>
    </recommendedName>
</protein>
<dbReference type="PROSITE" id="PS50005">
    <property type="entry name" value="TPR"/>
    <property type="match status" value="4"/>
</dbReference>
<feature type="region of interest" description="Disordered" evidence="2">
    <location>
        <begin position="1"/>
        <end position="27"/>
    </location>
</feature>
<evidence type="ECO:0008006" key="5">
    <source>
        <dbReference type="Google" id="ProtNLM"/>
    </source>
</evidence>
<feature type="repeat" description="TPR" evidence="1">
    <location>
        <begin position="140"/>
        <end position="173"/>
    </location>
</feature>
<dbReference type="InterPro" id="IPR019734">
    <property type="entry name" value="TPR_rpt"/>
</dbReference>
<accession>A0ABN8NKG7</accession>
<dbReference type="Gene3D" id="1.25.40.10">
    <property type="entry name" value="Tetratricopeptide repeat domain"/>
    <property type="match status" value="5"/>
</dbReference>
<evidence type="ECO:0000313" key="4">
    <source>
        <dbReference type="Proteomes" id="UP001159405"/>
    </source>
</evidence>
<organism evidence="3 4">
    <name type="scientific">Porites lobata</name>
    <dbReference type="NCBI Taxonomy" id="104759"/>
    <lineage>
        <taxon>Eukaryota</taxon>
        <taxon>Metazoa</taxon>
        <taxon>Cnidaria</taxon>
        <taxon>Anthozoa</taxon>
        <taxon>Hexacorallia</taxon>
        <taxon>Scleractinia</taxon>
        <taxon>Fungiina</taxon>
        <taxon>Poritidae</taxon>
        <taxon>Porites</taxon>
    </lineage>
</organism>
<reference evidence="3 4" key="1">
    <citation type="submission" date="2022-05" db="EMBL/GenBank/DDBJ databases">
        <authorList>
            <consortium name="Genoscope - CEA"/>
            <person name="William W."/>
        </authorList>
    </citation>
    <scope>NUCLEOTIDE SEQUENCE [LARGE SCALE GENOMIC DNA]</scope>
</reference>
<sequence length="674" mass="76597">MPSNTPGKRLEGSDNDNEQKDCELPTKPVVVFEGNEHVSESDENSGNEAASLYSREVTKEIRRRRNTIVNSFRLAELVPTTNTPHSQYRRKSIVILTTETVIDTKAEEHFFEGSSLAERNEHNQAISCFNKAISLKPEVVKNYISRGESYLQICDFQSAILNYKKACILDPDNDQTYSRLAFLYFLQGQCLFDEKLYGEALESFSRAAEMKPEVIGYHTRSVACLAALQRHGECLALVNKRLEEETENPDLFIMRARLHELFRNSTLCYYDVKDALALAPDNAEAKSLMASLEKRAKDSRQQAIQLHLLGKVNEALSKISIAIETNPSVADFHVFRGALHRRQGDFNAAIDDYLLAMDKTDHDEFNTTYKEAQRQLLLCYNDFAVECFSKGFYDEAVVLLNKAIKGEKKEKGLYINRGDCFFRLNELHFSLSDYQQALEMDSSDWSVRCRLSIVHNEFGILEYYDRHYLEAIDHLTTSIQYNPRIGAYYLSRARARYMIEDMDGARHDVLVSLYLDPENKEVVSIFSRLFPGRAITDVMKSHMGMAAARQAEASIRETSSYQQLFQHASGAKNSEAAAKFSGKSVLPPIRGSVFPEVRACMEEQDFHISIIKGKKKATKTVQRALSARQDLSFKGPRVQSNFNSSSVHAEKRVVKFDGLTEKRAKDQKALVQLA</sequence>
<dbReference type="SMART" id="SM00028">
    <property type="entry name" value="TPR"/>
    <property type="match status" value="10"/>
</dbReference>
<name>A0ABN8NKG7_9CNID</name>
<dbReference type="SUPFAM" id="SSF48452">
    <property type="entry name" value="TPR-like"/>
    <property type="match status" value="2"/>
</dbReference>
<comment type="caution">
    <text evidence="3">The sequence shown here is derived from an EMBL/GenBank/DDBJ whole genome shotgun (WGS) entry which is preliminary data.</text>
</comment>
<gene>
    <name evidence="3" type="ORF">PLOB_00018674</name>
</gene>
<dbReference type="Pfam" id="PF13414">
    <property type="entry name" value="TPR_11"/>
    <property type="match status" value="1"/>
</dbReference>
<keyword evidence="4" id="KW-1185">Reference proteome</keyword>
<dbReference type="InterPro" id="IPR011990">
    <property type="entry name" value="TPR-like_helical_dom_sf"/>
</dbReference>
<feature type="repeat" description="TPR" evidence="1">
    <location>
        <begin position="411"/>
        <end position="444"/>
    </location>
</feature>
<keyword evidence="1" id="KW-0802">TPR repeat</keyword>
<dbReference type="EMBL" id="CALNXK010000022">
    <property type="protein sequence ID" value="CAH3110105.1"/>
    <property type="molecule type" value="Genomic_DNA"/>
</dbReference>
<dbReference type="PANTHER" id="PTHR45153:SF1">
    <property type="entry name" value="TETRATRICOPEPTIDE REPEAT PROTEIN 16"/>
    <property type="match status" value="1"/>
</dbReference>
<feature type="compositionally biased region" description="Basic and acidic residues" evidence="2">
    <location>
        <begin position="8"/>
        <end position="24"/>
    </location>
</feature>
<dbReference type="Pfam" id="PF13432">
    <property type="entry name" value="TPR_16"/>
    <property type="match status" value="1"/>
</dbReference>